<keyword evidence="2" id="KW-0808">Transferase</keyword>
<accession>A0AAE1EUJ0</accession>
<dbReference type="PANTHER" id="PTHR11783">
    <property type="entry name" value="SULFOTRANSFERASE SULT"/>
    <property type="match status" value="1"/>
</dbReference>
<comment type="similarity">
    <text evidence="1">Belongs to the sulfotransferase 1 family.</text>
</comment>
<dbReference type="AlphaFoldDB" id="A0AAE1EUJ0"/>
<dbReference type="EMBL" id="JAWQEG010004464">
    <property type="protein sequence ID" value="KAK3861590.1"/>
    <property type="molecule type" value="Genomic_DNA"/>
</dbReference>
<dbReference type="GO" id="GO:0008146">
    <property type="term" value="F:sulfotransferase activity"/>
    <property type="evidence" value="ECO:0007669"/>
    <property type="project" value="InterPro"/>
</dbReference>
<comment type="caution">
    <text evidence="4">The sequence shown here is derived from an EMBL/GenBank/DDBJ whole genome shotgun (WGS) entry which is preliminary data.</text>
</comment>
<dbReference type="Proteomes" id="UP001286313">
    <property type="component" value="Unassembled WGS sequence"/>
</dbReference>
<evidence type="ECO:0000313" key="4">
    <source>
        <dbReference type="EMBL" id="KAK3861590.1"/>
    </source>
</evidence>
<dbReference type="Gene3D" id="3.40.50.300">
    <property type="entry name" value="P-loop containing nucleotide triphosphate hydrolases"/>
    <property type="match status" value="1"/>
</dbReference>
<protein>
    <recommendedName>
        <fullName evidence="3">Sulfotransferase domain-containing protein</fullName>
    </recommendedName>
</protein>
<sequence length="297" mass="34860">MDKKRKLLTGHEVEDMSEEWQAKVGNDMEPLPGGFVKIMPGGWIYPGRAPFFLDKIQSFQFREDDVIVMTYPKCGTTWMQEILWTMLHNPDLKHPQAAAPILERSLEIDLDILISPEEMKKNNMDTTLTIFRRHCPNKKIEDGVFIQMLEVTQSPRIIKCHFPLEILPPHLLEKVKVVYVTRNPKDMIVSYYHLLKYLTFFNYKGSLEKHAKEVISDEGTSMYTVHVPKGRVLLYYCPTTMFGPFWRHVHQAWEKRYHPNLHFIFYEDLKKDIMGELGKLSDFVGINLTEQQKQNVS</sequence>
<evidence type="ECO:0000256" key="2">
    <source>
        <dbReference type="ARBA" id="ARBA00022679"/>
    </source>
</evidence>
<name>A0AAE1EUJ0_PETCI</name>
<organism evidence="4 5">
    <name type="scientific">Petrolisthes cinctipes</name>
    <name type="common">Flat porcelain crab</name>
    <dbReference type="NCBI Taxonomy" id="88211"/>
    <lineage>
        <taxon>Eukaryota</taxon>
        <taxon>Metazoa</taxon>
        <taxon>Ecdysozoa</taxon>
        <taxon>Arthropoda</taxon>
        <taxon>Crustacea</taxon>
        <taxon>Multicrustacea</taxon>
        <taxon>Malacostraca</taxon>
        <taxon>Eumalacostraca</taxon>
        <taxon>Eucarida</taxon>
        <taxon>Decapoda</taxon>
        <taxon>Pleocyemata</taxon>
        <taxon>Anomura</taxon>
        <taxon>Galatheoidea</taxon>
        <taxon>Porcellanidae</taxon>
        <taxon>Petrolisthes</taxon>
    </lineage>
</organism>
<dbReference type="SUPFAM" id="SSF52540">
    <property type="entry name" value="P-loop containing nucleoside triphosphate hydrolases"/>
    <property type="match status" value="1"/>
</dbReference>
<reference evidence="4" key="1">
    <citation type="submission" date="2023-10" db="EMBL/GenBank/DDBJ databases">
        <title>Genome assemblies of two species of porcelain crab, Petrolisthes cinctipes and Petrolisthes manimaculis (Anomura: Porcellanidae).</title>
        <authorList>
            <person name="Angst P."/>
        </authorList>
    </citation>
    <scope>NUCLEOTIDE SEQUENCE</scope>
    <source>
        <strain evidence="4">PB745_01</strain>
        <tissue evidence="4">Gill</tissue>
    </source>
</reference>
<keyword evidence="5" id="KW-1185">Reference proteome</keyword>
<dbReference type="InterPro" id="IPR000863">
    <property type="entry name" value="Sulfotransferase_dom"/>
</dbReference>
<evidence type="ECO:0000259" key="3">
    <source>
        <dbReference type="Pfam" id="PF00685"/>
    </source>
</evidence>
<gene>
    <name evidence="4" type="ORF">Pcinc_032464</name>
</gene>
<evidence type="ECO:0000256" key="1">
    <source>
        <dbReference type="ARBA" id="ARBA00005771"/>
    </source>
</evidence>
<feature type="domain" description="Sulfotransferase" evidence="3">
    <location>
        <begin position="64"/>
        <end position="295"/>
    </location>
</feature>
<proteinExistence type="inferred from homology"/>
<dbReference type="Pfam" id="PF00685">
    <property type="entry name" value="Sulfotransfer_1"/>
    <property type="match status" value="1"/>
</dbReference>
<evidence type="ECO:0000313" key="5">
    <source>
        <dbReference type="Proteomes" id="UP001286313"/>
    </source>
</evidence>
<dbReference type="InterPro" id="IPR027417">
    <property type="entry name" value="P-loop_NTPase"/>
</dbReference>